<dbReference type="RefSeq" id="WP_345696139.1">
    <property type="nucleotide sequence ID" value="NZ_BAABIS010000001.1"/>
</dbReference>
<protein>
    <submittedName>
        <fullName evidence="4">NUDIX domain-containing protein</fullName>
    </submittedName>
</protein>
<dbReference type="InterPro" id="IPR000086">
    <property type="entry name" value="NUDIX_hydrolase_dom"/>
</dbReference>
<dbReference type="Pfam" id="PF00293">
    <property type="entry name" value="NUDIX"/>
    <property type="match status" value="1"/>
</dbReference>
<dbReference type="Proteomes" id="UP001501752">
    <property type="component" value="Unassembled WGS sequence"/>
</dbReference>
<dbReference type="PANTHER" id="PTHR43046:SF16">
    <property type="entry name" value="ADP-RIBOSE PYROPHOSPHATASE YJHB-RELATED"/>
    <property type="match status" value="1"/>
</dbReference>
<comment type="cofactor">
    <cofactor evidence="1">
        <name>Mg(2+)</name>
        <dbReference type="ChEBI" id="CHEBI:18420"/>
    </cofactor>
</comment>
<dbReference type="SUPFAM" id="SSF55811">
    <property type="entry name" value="Nudix"/>
    <property type="match status" value="1"/>
</dbReference>
<evidence type="ECO:0000256" key="1">
    <source>
        <dbReference type="ARBA" id="ARBA00001946"/>
    </source>
</evidence>
<evidence type="ECO:0000256" key="2">
    <source>
        <dbReference type="ARBA" id="ARBA00022801"/>
    </source>
</evidence>
<accession>A0ABP9DKZ9</accession>
<dbReference type="EMBL" id="BAABIS010000001">
    <property type="protein sequence ID" value="GAA4841678.1"/>
    <property type="molecule type" value="Genomic_DNA"/>
</dbReference>
<dbReference type="InterPro" id="IPR015797">
    <property type="entry name" value="NUDIX_hydrolase-like_dom_sf"/>
</dbReference>
<evidence type="ECO:0000259" key="3">
    <source>
        <dbReference type="PROSITE" id="PS51462"/>
    </source>
</evidence>
<sequence>MAIPEFLVDLRAIVGTRPLWLSGVSAVVLDEHGRVLLGRRADSGRWSVISGIIDPGEQPADTVVRECLEETGVTVEPELLTSITVSRMLEYPNGDRAQYLELTFRCRKVSGEARVNDDESLEVGWFAPDALPDLDDSARSRIERALTCTGPAAFEHAADLSLP</sequence>
<name>A0ABP9DKZ9_9ACTN</name>
<feature type="domain" description="Nudix hydrolase" evidence="3">
    <location>
        <begin position="19"/>
        <end position="148"/>
    </location>
</feature>
<dbReference type="PROSITE" id="PS51462">
    <property type="entry name" value="NUDIX"/>
    <property type="match status" value="1"/>
</dbReference>
<evidence type="ECO:0000313" key="5">
    <source>
        <dbReference type="Proteomes" id="UP001501752"/>
    </source>
</evidence>
<comment type="caution">
    <text evidence="4">The sequence shown here is derived from an EMBL/GenBank/DDBJ whole genome shotgun (WGS) entry which is preliminary data.</text>
</comment>
<evidence type="ECO:0000313" key="4">
    <source>
        <dbReference type="EMBL" id="GAA4841678.1"/>
    </source>
</evidence>
<keyword evidence="2" id="KW-0378">Hydrolase</keyword>
<dbReference type="Gene3D" id="3.90.79.10">
    <property type="entry name" value="Nucleoside Triphosphate Pyrophosphohydrolase"/>
    <property type="match status" value="1"/>
</dbReference>
<keyword evidence="5" id="KW-1185">Reference proteome</keyword>
<proteinExistence type="predicted"/>
<reference evidence="5" key="1">
    <citation type="journal article" date="2019" name="Int. J. Syst. Evol. Microbiol.">
        <title>The Global Catalogue of Microorganisms (GCM) 10K type strain sequencing project: providing services to taxonomists for standard genome sequencing and annotation.</title>
        <authorList>
            <consortium name="The Broad Institute Genomics Platform"/>
            <consortium name="The Broad Institute Genome Sequencing Center for Infectious Disease"/>
            <person name="Wu L."/>
            <person name="Ma J."/>
        </authorList>
    </citation>
    <scope>NUCLEOTIDE SEQUENCE [LARGE SCALE GENOMIC DNA]</scope>
    <source>
        <strain evidence="5">JCM 13006</strain>
    </source>
</reference>
<gene>
    <name evidence="4" type="ORF">GCM10023235_16880</name>
</gene>
<organism evidence="4 5">
    <name type="scientific">Kitasatospora terrestris</name>
    <dbReference type="NCBI Taxonomy" id="258051"/>
    <lineage>
        <taxon>Bacteria</taxon>
        <taxon>Bacillati</taxon>
        <taxon>Actinomycetota</taxon>
        <taxon>Actinomycetes</taxon>
        <taxon>Kitasatosporales</taxon>
        <taxon>Streptomycetaceae</taxon>
        <taxon>Kitasatospora</taxon>
    </lineage>
</organism>
<dbReference type="PANTHER" id="PTHR43046">
    <property type="entry name" value="GDP-MANNOSE MANNOSYL HYDROLASE"/>
    <property type="match status" value="1"/>
</dbReference>
<dbReference type="CDD" id="cd18879">
    <property type="entry name" value="NUDIX_Hydrolase"/>
    <property type="match status" value="1"/>
</dbReference>